<evidence type="ECO:0000313" key="2">
    <source>
        <dbReference type="Proteomes" id="UP001143910"/>
    </source>
</evidence>
<protein>
    <submittedName>
        <fullName evidence="1">Uncharacterized protein</fullName>
    </submittedName>
</protein>
<dbReference type="Proteomes" id="UP001143910">
    <property type="component" value="Unassembled WGS sequence"/>
</dbReference>
<organism evidence="1 2">
    <name type="scientific">Zarea fungicola</name>
    <dbReference type="NCBI Taxonomy" id="93591"/>
    <lineage>
        <taxon>Eukaryota</taxon>
        <taxon>Fungi</taxon>
        <taxon>Dikarya</taxon>
        <taxon>Ascomycota</taxon>
        <taxon>Pezizomycotina</taxon>
        <taxon>Sordariomycetes</taxon>
        <taxon>Hypocreomycetidae</taxon>
        <taxon>Hypocreales</taxon>
        <taxon>Cordycipitaceae</taxon>
        <taxon>Zarea</taxon>
    </lineage>
</organism>
<dbReference type="EMBL" id="JANJQO010000149">
    <property type="protein sequence ID" value="KAJ2981148.1"/>
    <property type="molecule type" value="Genomic_DNA"/>
</dbReference>
<gene>
    <name evidence="1" type="ORF">NQ176_g2206</name>
</gene>
<keyword evidence="2" id="KW-1185">Reference proteome</keyword>
<evidence type="ECO:0000313" key="1">
    <source>
        <dbReference type="EMBL" id="KAJ2981148.1"/>
    </source>
</evidence>
<accession>A0ACC1NPY4</accession>
<reference evidence="1" key="1">
    <citation type="submission" date="2022-08" db="EMBL/GenBank/DDBJ databases">
        <title>Genome Sequence of Lecanicillium fungicola.</title>
        <authorList>
            <person name="Buettner E."/>
        </authorList>
    </citation>
    <scope>NUCLEOTIDE SEQUENCE</scope>
    <source>
        <strain evidence="1">Babe33</strain>
    </source>
</reference>
<proteinExistence type="predicted"/>
<sequence>MLESEPTLNGLAATITEAAKAITCYLEANGLPTPSFAEDSPPGYPRVPDVAIPRLNLINALFELQHLILGPFDDIFTTPLFGNHDGMILDILNQFDFFSAVPLRGSATYGEIAQKTNLPESIVRRILRHAFLGHIFAEAPPSSGRVVHTAKSALVVKEPVIRGWIAHNLEEVRPATNNVARSLREHSAGHRIASQDPLQSGFALADLDGSGRPVLHWDFLSNTPEGQREGYRAVRFSDAMETVAMTSVVASEDAIRLGFDWESLGDATVVDVGGSKGHDAIRQAKSFPRLRYIVQDLPEVQASFQLNVPKELKDRVIYLVHDFFQPQTTFADVYFLKMILHDWSDNFASRILQGLLPKIKQGSKLVLCEAVAPSADAPIPTFVKRITSSADLQMLSLFNSLERSLEEWEALLRGVDDGLEIRSIKDFPGTLWSVIVIEYKRQASRN</sequence>
<comment type="caution">
    <text evidence="1">The sequence shown here is derived from an EMBL/GenBank/DDBJ whole genome shotgun (WGS) entry which is preliminary data.</text>
</comment>
<name>A0ACC1NPY4_9HYPO</name>